<feature type="transmembrane region" description="Helical" evidence="8">
    <location>
        <begin position="77"/>
        <end position="95"/>
    </location>
</feature>
<keyword evidence="3" id="KW-0813">Transport</keyword>
<evidence type="ECO:0000313" key="11">
    <source>
        <dbReference type="Proteomes" id="UP001431209"/>
    </source>
</evidence>
<dbReference type="AlphaFoldDB" id="A0AAW2YX61"/>
<evidence type="ECO:0000256" key="3">
    <source>
        <dbReference type="ARBA" id="ARBA00022448"/>
    </source>
</evidence>
<evidence type="ECO:0000256" key="5">
    <source>
        <dbReference type="ARBA" id="ARBA00022842"/>
    </source>
</evidence>
<accession>A0AAW2YX61</accession>
<dbReference type="GO" id="GO:0008324">
    <property type="term" value="F:monoatomic cation transmembrane transporter activity"/>
    <property type="evidence" value="ECO:0007669"/>
    <property type="project" value="InterPro"/>
</dbReference>
<comment type="similarity">
    <text evidence="2">Belongs to the SLC41A transporter family.</text>
</comment>
<keyword evidence="11" id="KW-1185">Reference proteome</keyword>
<dbReference type="InterPro" id="IPR006667">
    <property type="entry name" value="SLC41_membr_dom"/>
</dbReference>
<evidence type="ECO:0000313" key="10">
    <source>
        <dbReference type="EMBL" id="KAL0481594.1"/>
    </source>
</evidence>
<keyword evidence="5" id="KW-0460">Magnesium</keyword>
<dbReference type="GO" id="GO:0016020">
    <property type="term" value="C:membrane"/>
    <property type="evidence" value="ECO:0007669"/>
    <property type="project" value="UniProtKB-SubCell"/>
</dbReference>
<organism evidence="10 11">
    <name type="scientific">Acrasis kona</name>
    <dbReference type="NCBI Taxonomy" id="1008807"/>
    <lineage>
        <taxon>Eukaryota</taxon>
        <taxon>Discoba</taxon>
        <taxon>Heterolobosea</taxon>
        <taxon>Tetramitia</taxon>
        <taxon>Eutetramitia</taxon>
        <taxon>Acrasidae</taxon>
        <taxon>Acrasis</taxon>
    </lineage>
</organism>
<feature type="transmembrane region" description="Helical" evidence="8">
    <location>
        <begin position="227"/>
        <end position="247"/>
    </location>
</feature>
<keyword evidence="4 8" id="KW-0812">Transmembrane</keyword>
<evidence type="ECO:0000256" key="4">
    <source>
        <dbReference type="ARBA" id="ARBA00022692"/>
    </source>
</evidence>
<reference evidence="10 11" key="1">
    <citation type="submission" date="2024-03" db="EMBL/GenBank/DDBJ databases">
        <title>The Acrasis kona genome and developmental transcriptomes reveal deep origins of eukaryotic multicellular pathways.</title>
        <authorList>
            <person name="Sheikh S."/>
            <person name="Fu C.-J."/>
            <person name="Brown M.W."/>
            <person name="Baldauf S.L."/>
        </authorList>
    </citation>
    <scope>NUCLEOTIDE SEQUENCE [LARGE SCALE GENOMIC DNA]</scope>
    <source>
        <strain evidence="10 11">ATCC MYA-3509</strain>
    </source>
</reference>
<feature type="transmembrane region" description="Helical" evidence="8">
    <location>
        <begin position="189"/>
        <end position="215"/>
    </location>
</feature>
<evidence type="ECO:0000256" key="2">
    <source>
        <dbReference type="ARBA" id="ARBA00009749"/>
    </source>
</evidence>
<feature type="transmembrane region" description="Helical" evidence="8">
    <location>
        <begin position="149"/>
        <end position="169"/>
    </location>
</feature>
<evidence type="ECO:0000259" key="9">
    <source>
        <dbReference type="Pfam" id="PF01769"/>
    </source>
</evidence>
<keyword evidence="7 8" id="KW-0472">Membrane</keyword>
<keyword evidence="6 8" id="KW-1133">Transmembrane helix</keyword>
<dbReference type="SUPFAM" id="SSF161093">
    <property type="entry name" value="MgtE membrane domain-like"/>
    <property type="match status" value="1"/>
</dbReference>
<proteinExistence type="inferred from homology"/>
<dbReference type="Gene3D" id="1.10.357.20">
    <property type="entry name" value="SLC41 divalent cation transporters, integral membrane domain"/>
    <property type="match status" value="1"/>
</dbReference>
<dbReference type="PANTHER" id="PTHR41394">
    <property type="entry name" value="MAGNESIUM TRANSPORTER MGTE"/>
    <property type="match status" value="1"/>
</dbReference>
<comment type="subcellular location">
    <subcellularLocation>
        <location evidence="1">Membrane</location>
        <topology evidence="1">Multi-pass membrane protein</topology>
    </subcellularLocation>
</comment>
<gene>
    <name evidence="10" type="ORF">AKO1_012516</name>
</gene>
<comment type="caution">
    <text evidence="10">The sequence shown here is derived from an EMBL/GenBank/DDBJ whole genome shotgun (WGS) entry which is preliminary data.</text>
</comment>
<evidence type="ECO:0000256" key="8">
    <source>
        <dbReference type="SAM" id="Phobius"/>
    </source>
</evidence>
<feature type="transmembrane region" description="Helical" evidence="8">
    <location>
        <begin position="107"/>
        <end position="128"/>
    </location>
</feature>
<dbReference type="InterPro" id="IPR036739">
    <property type="entry name" value="SLC41_membr_dom_sf"/>
</dbReference>
<dbReference type="Pfam" id="PF01769">
    <property type="entry name" value="MgtE"/>
    <property type="match status" value="1"/>
</dbReference>
<dbReference type="EMBL" id="JAOPGA020000776">
    <property type="protein sequence ID" value="KAL0481594.1"/>
    <property type="molecule type" value="Genomic_DNA"/>
</dbReference>
<feature type="domain" description="SLC41A/MgtE integral membrane" evidence="9">
    <location>
        <begin position="110"/>
        <end position="241"/>
    </location>
</feature>
<name>A0AAW2YX61_9EUKA</name>
<evidence type="ECO:0000256" key="6">
    <source>
        <dbReference type="ARBA" id="ARBA00022989"/>
    </source>
</evidence>
<evidence type="ECO:0000256" key="7">
    <source>
        <dbReference type="ARBA" id="ARBA00023136"/>
    </source>
</evidence>
<dbReference type="Proteomes" id="UP001431209">
    <property type="component" value="Unassembled WGS sequence"/>
</dbReference>
<protein>
    <submittedName>
        <fullName evidence="10">Magnesium transporter</fullName>
    </submittedName>
</protein>
<sequence>MTDEKDNTNEEVIEVVSDVVVVGEAPHTPSNLTEDGDDNFDEKSGLIAQNIKPEENIIEDQYWESSVWKVVRQRSTWLIFLLFIQSFSSFILASFEKLLSKHVIITLFLTMLIGTGGNTGAQSTVLVVRGLATGVITKDKIKKVIWKEARIGLVLSLILCVIGAVRVLVHDVFKLVNGSSDQILPELFALTLSLFLIVWISVIIGTGLPLFLHFVLKWDPANAGPTVAVMMDIMGVFIICLVCATVLGT</sequence>
<dbReference type="PANTHER" id="PTHR41394:SF5">
    <property type="entry name" value="SLC41A_MGTE INTEGRAL MEMBRANE DOMAIN-CONTAINING PROTEIN"/>
    <property type="match status" value="1"/>
</dbReference>
<evidence type="ECO:0000256" key="1">
    <source>
        <dbReference type="ARBA" id="ARBA00004141"/>
    </source>
</evidence>